<feature type="region of interest" description="Disordered" evidence="20">
    <location>
        <begin position="297"/>
        <end position="353"/>
    </location>
</feature>
<dbReference type="SFLD" id="SFLDG00002">
    <property type="entry name" value="C1.7:_P-type_atpase_like"/>
    <property type="match status" value="1"/>
</dbReference>
<evidence type="ECO:0000256" key="2">
    <source>
        <dbReference type="ARBA" id="ARBA00006124"/>
    </source>
</evidence>
<keyword evidence="9 18" id="KW-0547">Nucleotide-binding</keyword>
<dbReference type="InterPro" id="IPR018303">
    <property type="entry name" value="ATPase_P-typ_P_site"/>
</dbReference>
<feature type="compositionally biased region" description="Basic and acidic residues" evidence="20">
    <location>
        <begin position="341"/>
        <end position="353"/>
    </location>
</feature>
<dbReference type="Pfam" id="PF00122">
    <property type="entry name" value="E1-E2_ATPase"/>
    <property type="match status" value="1"/>
</dbReference>
<feature type="compositionally biased region" description="Low complexity" evidence="20">
    <location>
        <begin position="1196"/>
        <end position="1212"/>
    </location>
</feature>
<organism evidence="22 23">
    <name type="scientific">Pogona vitticeps</name>
    <name type="common">central bearded dragon</name>
    <dbReference type="NCBI Taxonomy" id="103695"/>
    <lineage>
        <taxon>Eukaryota</taxon>
        <taxon>Metazoa</taxon>
        <taxon>Chordata</taxon>
        <taxon>Craniata</taxon>
        <taxon>Vertebrata</taxon>
        <taxon>Euteleostomi</taxon>
        <taxon>Lepidosauria</taxon>
        <taxon>Squamata</taxon>
        <taxon>Bifurcata</taxon>
        <taxon>Unidentata</taxon>
        <taxon>Episquamata</taxon>
        <taxon>Toxicofera</taxon>
        <taxon>Iguania</taxon>
        <taxon>Acrodonta</taxon>
        <taxon>Agamidae</taxon>
        <taxon>Amphibolurinae</taxon>
        <taxon>Pogona</taxon>
    </lineage>
</organism>
<dbReference type="InterPro" id="IPR006408">
    <property type="entry name" value="P-type_ATPase_IIB"/>
</dbReference>
<comment type="function">
    <text evidence="18">Catalyzes the hydrolysis of ATP coupled with the transport of calcium.</text>
</comment>
<keyword evidence="3 18" id="KW-0813">Transport</keyword>
<evidence type="ECO:0000256" key="13">
    <source>
        <dbReference type="ARBA" id="ARBA00022860"/>
    </source>
</evidence>
<reference evidence="22" key="1">
    <citation type="submission" date="2025-05" db="UniProtKB">
        <authorList>
            <consortium name="RefSeq"/>
        </authorList>
    </citation>
    <scope>NUCLEOTIDE SEQUENCE [LARGE SCALE GENOMIC DNA]</scope>
</reference>
<evidence type="ECO:0000313" key="23">
    <source>
        <dbReference type="RefSeq" id="XP_072847528.1"/>
    </source>
</evidence>
<dbReference type="RefSeq" id="XP_072847528.1">
    <property type="nucleotide sequence ID" value="XM_072991427.1"/>
</dbReference>
<evidence type="ECO:0000256" key="15">
    <source>
        <dbReference type="ARBA" id="ARBA00022989"/>
    </source>
</evidence>
<dbReference type="GeneID" id="110078651"/>
<evidence type="ECO:0000256" key="17">
    <source>
        <dbReference type="ARBA" id="ARBA00023136"/>
    </source>
</evidence>
<feature type="coiled-coil region" evidence="19">
    <location>
        <begin position="1075"/>
        <end position="1102"/>
    </location>
</feature>
<evidence type="ECO:0000256" key="4">
    <source>
        <dbReference type="ARBA" id="ARBA00022475"/>
    </source>
</evidence>
<keyword evidence="7 18" id="KW-0812">Transmembrane</keyword>
<dbReference type="PROSITE" id="PS00154">
    <property type="entry name" value="ATPASE_E1_E2"/>
    <property type="match status" value="1"/>
</dbReference>
<evidence type="ECO:0000259" key="21">
    <source>
        <dbReference type="SMART" id="SM00831"/>
    </source>
</evidence>
<dbReference type="SUPFAM" id="SSF81653">
    <property type="entry name" value="Calcium ATPase, transduction domain A"/>
    <property type="match status" value="1"/>
</dbReference>
<dbReference type="InterPro" id="IPR001757">
    <property type="entry name" value="P_typ_ATPase"/>
</dbReference>
<dbReference type="InterPro" id="IPR004014">
    <property type="entry name" value="ATPase_P-typ_cation-transptr_N"/>
</dbReference>
<keyword evidence="8" id="KW-0479">Metal-binding</keyword>
<evidence type="ECO:0000256" key="20">
    <source>
        <dbReference type="SAM" id="MobiDB-lite"/>
    </source>
</evidence>
<dbReference type="SFLD" id="SFLDS00003">
    <property type="entry name" value="Haloacid_Dehalogenase"/>
    <property type="match status" value="1"/>
</dbReference>
<keyword evidence="10 18" id="KW-0106">Calcium</keyword>
<evidence type="ECO:0000313" key="22">
    <source>
        <dbReference type="Proteomes" id="UP001652642"/>
    </source>
</evidence>
<reference evidence="23" key="2">
    <citation type="submission" date="2025-08" db="UniProtKB">
        <authorList>
            <consortium name="RefSeq"/>
        </authorList>
    </citation>
    <scope>IDENTIFICATION</scope>
</reference>
<dbReference type="EC" id="7.2.2.10" evidence="18"/>
<dbReference type="SUPFAM" id="SSF81665">
    <property type="entry name" value="Calcium ATPase, transmembrane domain M"/>
    <property type="match status" value="1"/>
</dbReference>
<dbReference type="SUPFAM" id="SSF56784">
    <property type="entry name" value="HAD-like"/>
    <property type="match status" value="1"/>
</dbReference>
<sequence length="1220" mass="134919">MGDMANSSVDFYPKNQRRELNHAGGFGCTLAELRSLMELRGAEAIQKVQETYTDVNGLCRRLKTSPTEGLSDNTTDLEKRRQIYGQNFIPPKKPKTFLQLVWEALQDVTLIILEIAAIISLGLSFYAPPGEESEACGNVAAGAEDEGESEAGWIEGAAILLSVICVVLVTAFNDWSKEKQFRGLQSRIEQEQKFTVIRNGQQVQIPVAELVVGDIAQIKYGDLLPADGVLIQGNDLKIDESSLTGESDHVRKSVEKDPMLLSGTHVMEGSGRMVISAVGVNSQTGIIFTLLGAGGEEEEKKDKKGKQQDGAVENNQNKAKKQDGAVAMEMQPLKSAEGGEMEEREKKKASVPKKEKSVLQGKLTKLAVQIGKAGLVMSAITVIILVLYFVIETFVIDGKTWMAECTPVYVQYFVKFFIIGVTVLVVAVPEGLPLAVTISLAYSVKKMMKDNNLVRHLDACETMGNATAICSDKTGTLTTNRMTVVQSYLGDTHYKETPDPSNLTPKTLDLLVHAIAINSAYTTKILPPEKEGGLPRQIGNKTECSLLGFVLDLRRDYQPVREQIPEEKLYKVYTFNSVRKSMSTVICMPDGGYRLFSKGASEILLKKCTNILNSNGELRAFRPRDRDEMIKKVIEPMACDGLRTICIAYRDFPAGKEPEWDNENEIVIDLTCISVVGIEDPVRPEVPEAIRKCQRAGITVRMVTGDNLNTARAIAAKCGIIQPGEDFLCLEGKEFNRRIRNEKGEIEQERLDKIWPKLRVLARSSPTDKHTLVKGIIDSTIGDQRQVVAVTGDGTNDGPALKKADVGFAMGIAGTDVAKEASDIILTDDNFSSIVKAVMWGRNVYDSISKFLQFQLTVNVVAVIVAFTGACITQDSPLKAVQMLWVNLIMDTFASLALATEPPTEALLLRKPYGRNKPLISRTMMKNILGHAVYQLIIIFTLLFVGEVFFDIDSGRNAPLHSPPSEHYTIIFNTFVMMQLFNEINARKIHGERNVFDGIFGNPIFCSIVLGTFAIQIVIVQFGGKPFSCSPLNAEQWLWCLFVGFGELVWGQVIATIPTSQLKCLKEAGHGPGKDEITDEEMAEDEEEIDHAERELRRGQILWFRGLNRIQTQIRVVKAFRSSLYEGLEKPDTKTSIHNFMTTPEFLINDYIHNIPLIDDTDVEESEGPPRRRFRASPPPSPNKNNNAIDSGIYLSTDVSKTPTSSSSPVSPLHSMETSL</sequence>
<keyword evidence="14" id="KW-1278">Translocase</keyword>
<evidence type="ECO:0000256" key="10">
    <source>
        <dbReference type="ARBA" id="ARBA00022837"/>
    </source>
</evidence>
<dbReference type="Gene3D" id="1.20.1110.10">
    <property type="entry name" value="Calcium-transporting ATPase, transmembrane domain"/>
    <property type="match status" value="3"/>
</dbReference>
<keyword evidence="4" id="KW-1003">Cell membrane</keyword>
<dbReference type="PANTHER" id="PTHR24093:SF284">
    <property type="entry name" value="PLASMA MEMBRANE CALCIUM-TRANSPORTING ATPASE 3"/>
    <property type="match status" value="1"/>
</dbReference>
<feature type="transmembrane region" description="Helical" evidence="18">
    <location>
        <begin position="375"/>
        <end position="396"/>
    </location>
</feature>
<evidence type="ECO:0000256" key="3">
    <source>
        <dbReference type="ARBA" id="ARBA00022448"/>
    </source>
</evidence>
<keyword evidence="19" id="KW-0175">Coiled coil</keyword>
<proteinExistence type="inferred from homology"/>
<dbReference type="SMART" id="SM00831">
    <property type="entry name" value="Cation_ATPase_N"/>
    <property type="match status" value="1"/>
</dbReference>
<comment type="subcellular location">
    <subcellularLocation>
        <location evidence="1">Cell membrane</location>
        <topology evidence="1">Multi-pass membrane protein</topology>
    </subcellularLocation>
    <subcellularLocation>
        <location evidence="18">Membrane</location>
        <topology evidence="18">Multi-pass membrane protein</topology>
    </subcellularLocation>
</comment>
<dbReference type="InterPro" id="IPR006068">
    <property type="entry name" value="ATPase_P-typ_cation-transptr_C"/>
</dbReference>
<feature type="compositionally biased region" description="Basic and acidic residues" evidence="20">
    <location>
        <begin position="298"/>
        <end position="307"/>
    </location>
</feature>
<dbReference type="Pfam" id="PF00690">
    <property type="entry name" value="Cation_ATPase_N"/>
    <property type="match status" value="1"/>
</dbReference>
<dbReference type="InterPro" id="IPR059000">
    <property type="entry name" value="ATPase_P-type_domA"/>
</dbReference>
<dbReference type="CDD" id="cd02081">
    <property type="entry name" value="P-type_ATPase_Ca_PMCA-like"/>
    <property type="match status" value="1"/>
</dbReference>
<evidence type="ECO:0000256" key="5">
    <source>
        <dbReference type="ARBA" id="ARBA00022553"/>
    </source>
</evidence>
<feature type="region of interest" description="Disordered" evidence="20">
    <location>
        <begin position="1161"/>
        <end position="1220"/>
    </location>
</feature>
<dbReference type="NCBIfam" id="TIGR01517">
    <property type="entry name" value="ATPase-IIB_Ca"/>
    <property type="match status" value="1"/>
</dbReference>
<evidence type="ECO:0000256" key="18">
    <source>
        <dbReference type="RuleBase" id="RU361146"/>
    </source>
</evidence>
<gene>
    <name evidence="23" type="primary">ATP2B3</name>
</gene>
<evidence type="ECO:0000256" key="12">
    <source>
        <dbReference type="ARBA" id="ARBA00022842"/>
    </source>
</evidence>
<dbReference type="Gene3D" id="3.40.1110.10">
    <property type="entry name" value="Calcium-transporting ATPase, cytoplasmic domain N"/>
    <property type="match status" value="1"/>
</dbReference>
<feature type="transmembrane region" description="Helical" evidence="18">
    <location>
        <begin position="999"/>
        <end position="1024"/>
    </location>
</feature>
<protein>
    <recommendedName>
        <fullName evidence="18">Calcium-transporting ATPase</fullName>
        <ecNumber evidence="18">7.2.2.10</ecNumber>
    </recommendedName>
</protein>
<dbReference type="InterPro" id="IPR036412">
    <property type="entry name" value="HAD-like_sf"/>
</dbReference>
<dbReference type="InterPro" id="IPR023299">
    <property type="entry name" value="ATPase_P-typ_cyto_dom_N"/>
</dbReference>
<dbReference type="Proteomes" id="UP001652642">
    <property type="component" value="Chromosome 2"/>
</dbReference>
<name>A0ABM5FQ58_9SAUR</name>
<keyword evidence="6 18" id="KW-0109">Calcium transport</keyword>
<evidence type="ECO:0000256" key="9">
    <source>
        <dbReference type="ARBA" id="ARBA00022741"/>
    </source>
</evidence>
<keyword evidence="13" id="KW-0112">Calmodulin-binding</keyword>
<dbReference type="SFLD" id="SFLDF00027">
    <property type="entry name" value="p-type_atpase"/>
    <property type="match status" value="1"/>
</dbReference>
<comment type="catalytic activity">
    <reaction evidence="18">
        <text>Ca(2+)(in) + ATP + H2O = Ca(2+)(out) + ADP + phosphate + H(+)</text>
        <dbReference type="Rhea" id="RHEA:18105"/>
        <dbReference type="ChEBI" id="CHEBI:15377"/>
        <dbReference type="ChEBI" id="CHEBI:15378"/>
        <dbReference type="ChEBI" id="CHEBI:29108"/>
        <dbReference type="ChEBI" id="CHEBI:30616"/>
        <dbReference type="ChEBI" id="CHEBI:43474"/>
        <dbReference type="ChEBI" id="CHEBI:456216"/>
        <dbReference type="EC" id="7.2.2.10"/>
    </reaction>
</comment>
<dbReference type="InterPro" id="IPR008250">
    <property type="entry name" value="ATPase_P-typ_transduc_dom_A_sf"/>
</dbReference>
<keyword evidence="5" id="KW-0597">Phosphoprotein</keyword>
<keyword evidence="15 18" id="KW-1133">Transmembrane helix</keyword>
<feature type="transmembrane region" description="Helical" evidence="18">
    <location>
        <begin position="153"/>
        <end position="172"/>
    </location>
</feature>
<dbReference type="InterPro" id="IPR022141">
    <property type="entry name" value="ATP_Ca_trans_C"/>
</dbReference>
<evidence type="ECO:0000256" key="7">
    <source>
        <dbReference type="ARBA" id="ARBA00022692"/>
    </source>
</evidence>
<dbReference type="NCBIfam" id="TIGR01494">
    <property type="entry name" value="ATPase_P-type"/>
    <property type="match status" value="3"/>
</dbReference>
<evidence type="ECO:0000256" key="6">
    <source>
        <dbReference type="ARBA" id="ARBA00022568"/>
    </source>
</evidence>
<dbReference type="Pfam" id="PF13246">
    <property type="entry name" value="Cation_ATPase"/>
    <property type="match status" value="1"/>
</dbReference>
<dbReference type="Gene3D" id="2.70.150.10">
    <property type="entry name" value="Calcium-transporting ATPase, cytoplasmic transduction domain A"/>
    <property type="match status" value="1"/>
</dbReference>
<keyword evidence="17 18" id="KW-0472">Membrane</keyword>
<dbReference type="InterPro" id="IPR044492">
    <property type="entry name" value="P_typ_ATPase_HD_dom"/>
</dbReference>
<feature type="transmembrane region" description="Helical" evidence="18">
    <location>
        <begin position="928"/>
        <end position="950"/>
    </location>
</feature>
<keyword evidence="16 18" id="KW-0406">Ion transport</keyword>
<evidence type="ECO:0000256" key="8">
    <source>
        <dbReference type="ARBA" id="ARBA00022723"/>
    </source>
</evidence>
<evidence type="ECO:0000256" key="1">
    <source>
        <dbReference type="ARBA" id="ARBA00004651"/>
    </source>
</evidence>
<comment type="caution">
    <text evidence="18">Lacks conserved residue(s) required for the propagation of feature annotation.</text>
</comment>
<evidence type="ECO:0000256" key="16">
    <source>
        <dbReference type="ARBA" id="ARBA00023065"/>
    </source>
</evidence>
<evidence type="ECO:0000256" key="11">
    <source>
        <dbReference type="ARBA" id="ARBA00022840"/>
    </source>
</evidence>
<keyword evidence="11 18" id="KW-0067">ATP-binding</keyword>
<accession>A0ABM5FQ58</accession>
<feature type="transmembrane region" description="Helical" evidence="18">
    <location>
        <begin position="416"/>
        <end position="442"/>
    </location>
</feature>
<evidence type="ECO:0000256" key="14">
    <source>
        <dbReference type="ARBA" id="ARBA00022967"/>
    </source>
</evidence>
<comment type="similarity">
    <text evidence="2 18">Belongs to the cation transport ATPase (P-type) (TC 3.A.3) family. Type IIB subfamily.</text>
</comment>
<dbReference type="InterPro" id="IPR023298">
    <property type="entry name" value="ATPase_P-typ_TM_dom_sf"/>
</dbReference>
<feature type="domain" description="Cation-transporting P-type ATPase N-terminal" evidence="21">
    <location>
        <begin position="49"/>
        <end position="125"/>
    </location>
</feature>
<dbReference type="PRINTS" id="PR00119">
    <property type="entry name" value="CATATPASE"/>
</dbReference>
<feature type="transmembrane region" description="Helical" evidence="18">
    <location>
        <begin position="851"/>
        <end position="872"/>
    </location>
</feature>
<feature type="transmembrane region" description="Helical" evidence="18">
    <location>
        <begin position="108"/>
        <end position="127"/>
    </location>
</feature>
<dbReference type="Pfam" id="PF08282">
    <property type="entry name" value="Hydrolase_3"/>
    <property type="match status" value="1"/>
</dbReference>
<dbReference type="Pfam" id="PF00689">
    <property type="entry name" value="Cation_ATPase_C"/>
    <property type="match status" value="1"/>
</dbReference>
<dbReference type="PANTHER" id="PTHR24093">
    <property type="entry name" value="CATION TRANSPORTING ATPASE"/>
    <property type="match status" value="1"/>
</dbReference>
<keyword evidence="12" id="KW-0460">Magnesium</keyword>
<dbReference type="SUPFAM" id="SSF81660">
    <property type="entry name" value="Metal cation-transporting ATPase, ATP-binding domain N"/>
    <property type="match status" value="1"/>
</dbReference>
<evidence type="ECO:0000256" key="19">
    <source>
        <dbReference type="SAM" id="Coils"/>
    </source>
</evidence>
<keyword evidence="22" id="KW-1185">Reference proteome</keyword>
<dbReference type="Pfam" id="PF12424">
    <property type="entry name" value="ATP_Ca_trans_C"/>
    <property type="match status" value="1"/>
</dbReference>